<dbReference type="Pfam" id="PF00491">
    <property type="entry name" value="Arginase"/>
    <property type="match status" value="1"/>
</dbReference>
<evidence type="ECO:0000313" key="5">
    <source>
        <dbReference type="EMBL" id="MFD2519717.1"/>
    </source>
</evidence>
<evidence type="ECO:0000256" key="4">
    <source>
        <dbReference type="PROSITE-ProRule" id="PRU00742"/>
    </source>
</evidence>
<dbReference type="PRINTS" id="PR00116">
    <property type="entry name" value="ARGINASE"/>
</dbReference>
<evidence type="ECO:0000256" key="3">
    <source>
        <dbReference type="ARBA" id="ARBA00023211"/>
    </source>
</evidence>
<protein>
    <submittedName>
        <fullName evidence="5">Arginase family protein</fullName>
        <ecNumber evidence="5">3.5.3.-</ecNumber>
    </submittedName>
</protein>
<comment type="caution">
    <text evidence="5">The sequence shown here is derived from an EMBL/GenBank/DDBJ whole genome shotgun (WGS) entry which is preliminary data.</text>
</comment>
<comment type="similarity">
    <text evidence="4">Belongs to the arginase family.</text>
</comment>
<dbReference type="InterPro" id="IPR006035">
    <property type="entry name" value="Ureohydrolase"/>
</dbReference>
<evidence type="ECO:0000313" key="6">
    <source>
        <dbReference type="Proteomes" id="UP001597510"/>
    </source>
</evidence>
<dbReference type="EC" id="3.5.3.-" evidence="5"/>
<dbReference type="PROSITE" id="PS51409">
    <property type="entry name" value="ARGINASE_2"/>
    <property type="match status" value="1"/>
</dbReference>
<keyword evidence="1" id="KW-0479">Metal-binding</keyword>
<sequence length="316" mass="34614">MSNNMTDIGKQTMHIHNKEVVYVSAPSNLGLKPMPYADIDGPGVRKMPAIFEEFSFRSRLNIQQSHTIVPPEYTGKVDDKTGIRNLPELIDYTKQYAQVIKEIVAQKQFPIVIGGDCSILIGSMLALRQSGNYGLIHIDGHTDYAIAKISSSTGGAAGMDLAIVTGIGDDAITNIDSLKPYVNETNTAQLANRCYDETFNGNFYNTAIFSADLPVLRKKGLIKTANAVIAKLKNNKVDGVWLHVDADVLSTDLMPAVDSPQADGLTYKELKTMLKTFIKSGLVVGFQITIYDPDLDPDKSIGKKLVDELVDLFQQV</sequence>
<dbReference type="SUPFAM" id="SSF52768">
    <property type="entry name" value="Arginase/deacetylase"/>
    <property type="match status" value="1"/>
</dbReference>
<dbReference type="PANTHER" id="PTHR43782">
    <property type="entry name" value="ARGINASE"/>
    <property type="match status" value="1"/>
</dbReference>
<evidence type="ECO:0000256" key="2">
    <source>
        <dbReference type="ARBA" id="ARBA00022801"/>
    </source>
</evidence>
<keyword evidence="6" id="KW-1185">Reference proteome</keyword>
<name>A0ABW5J3T5_9BACT</name>
<keyword evidence="3" id="KW-0464">Manganese</keyword>
<dbReference type="Gene3D" id="3.40.800.10">
    <property type="entry name" value="Ureohydrolase domain"/>
    <property type="match status" value="1"/>
</dbReference>
<dbReference type="Proteomes" id="UP001597510">
    <property type="component" value="Unassembled WGS sequence"/>
</dbReference>
<accession>A0ABW5J3T5</accession>
<dbReference type="GO" id="GO:0016787">
    <property type="term" value="F:hydrolase activity"/>
    <property type="evidence" value="ECO:0007669"/>
    <property type="project" value="UniProtKB-KW"/>
</dbReference>
<dbReference type="CDD" id="cd09999">
    <property type="entry name" value="Arginase-like_1"/>
    <property type="match status" value="1"/>
</dbReference>
<gene>
    <name evidence="5" type="ORF">ACFSR2_02405</name>
</gene>
<keyword evidence="2 5" id="KW-0378">Hydrolase</keyword>
<dbReference type="EMBL" id="JBHULC010000003">
    <property type="protein sequence ID" value="MFD2519717.1"/>
    <property type="molecule type" value="Genomic_DNA"/>
</dbReference>
<reference evidence="6" key="1">
    <citation type="journal article" date="2019" name="Int. J. Syst. Evol. Microbiol.">
        <title>The Global Catalogue of Microorganisms (GCM) 10K type strain sequencing project: providing services to taxonomists for standard genome sequencing and annotation.</title>
        <authorList>
            <consortium name="The Broad Institute Genomics Platform"/>
            <consortium name="The Broad Institute Genome Sequencing Center for Infectious Disease"/>
            <person name="Wu L."/>
            <person name="Ma J."/>
        </authorList>
    </citation>
    <scope>NUCLEOTIDE SEQUENCE [LARGE SCALE GENOMIC DNA]</scope>
    <source>
        <strain evidence="6">KCTC 52344</strain>
    </source>
</reference>
<evidence type="ECO:0000256" key="1">
    <source>
        <dbReference type="ARBA" id="ARBA00022723"/>
    </source>
</evidence>
<dbReference type="InterPro" id="IPR023696">
    <property type="entry name" value="Ureohydrolase_dom_sf"/>
</dbReference>
<dbReference type="PANTHER" id="PTHR43782:SF3">
    <property type="entry name" value="ARGINASE"/>
    <property type="match status" value="1"/>
</dbReference>
<organism evidence="5 6">
    <name type="scientific">Emticicia soli</name>
    <dbReference type="NCBI Taxonomy" id="2027878"/>
    <lineage>
        <taxon>Bacteria</taxon>
        <taxon>Pseudomonadati</taxon>
        <taxon>Bacteroidota</taxon>
        <taxon>Cytophagia</taxon>
        <taxon>Cytophagales</taxon>
        <taxon>Leadbetterellaceae</taxon>
        <taxon>Emticicia</taxon>
    </lineage>
</organism>
<dbReference type="RefSeq" id="WP_379976457.1">
    <property type="nucleotide sequence ID" value="NZ_JBHULC010000003.1"/>
</dbReference>
<proteinExistence type="inferred from homology"/>